<comment type="catalytic activity">
    <reaction evidence="12">
        <text>alpha-D-glucosamine 1-phosphate + acetyl-CoA = N-acetyl-alpha-D-glucosamine 1-phosphate + CoA + H(+)</text>
        <dbReference type="Rhea" id="RHEA:13725"/>
        <dbReference type="ChEBI" id="CHEBI:15378"/>
        <dbReference type="ChEBI" id="CHEBI:57287"/>
        <dbReference type="ChEBI" id="CHEBI:57288"/>
        <dbReference type="ChEBI" id="CHEBI:57776"/>
        <dbReference type="ChEBI" id="CHEBI:58516"/>
        <dbReference type="EC" id="2.3.1.157"/>
    </reaction>
</comment>
<dbReference type="Proteomes" id="UP001065682">
    <property type="component" value="Unassembled WGS sequence"/>
</dbReference>
<evidence type="ECO:0000259" key="14">
    <source>
        <dbReference type="Pfam" id="PF00483"/>
    </source>
</evidence>
<keyword evidence="10" id="KW-0511">Multifunctional enzyme</keyword>
<evidence type="ECO:0000256" key="10">
    <source>
        <dbReference type="ARBA" id="ARBA00023268"/>
    </source>
</evidence>
<gene>
    <name evidence="16" type="ORF">FKB36_06330</name>
</gene>
<comment type="caution">
    <text evidence="16">The sequence shown here is derived from an EMBL/GenBank/DDBJ whole genome shotgun (WGS) entry which is preliminary data.</text>
</comment>
<feature type="domain" description="Mannose-1-phosphate guanyltransferase C-terminal" evidence="15">
    <location>
        <begin position="273"/>
        <end position="409"/>
    </location>
</feature>
<dbReference type="SUPFAM" id="SSF53448">
    <property type="entry name" value="Nucleotide-diphospho-sugar transferases"/>
    <property type="match status" value="1"/>
</dbReference>
<dbReference type="GO" id="GO:0019134">
    <property type="term" value="F:glucosamine-1-phosphate N-acetyltransferase activity"/>
    <property type="evidence" value="ECO:0007669"/>
    <property type="project" value="UniProtKB-EC"/>
</dbReference>
<comment type="pathway">
    <text evidence="1">Nucleotide-sugar biosynthesis; UDP-N-acetyl-alpha-D-glucosamine biosynthesis; N-acetyl-alpha-D-glucosamine 1-phosphate from alpha-D-glucosamine 6-phosphate (route II): step 2/2.</text>
</comment>
<evidence type="ECO:0000256" key="4">
    <source>
        <dbReference type="ARBA" id="ARBA00007947"/>
    </source>
</evidence>
<keyword evidence="8" id="KW-0808">Transferase</keyword>
<dbReference type="Pfam" id="PF25087">
    <property type="entry name" value="GMPPB_C"/>
    <property type="match status" value="1"/>
</dbReference>
<evidence type="ECO:0000313" key="17">
    <source>
        <dbReference type="Proteomes" id="UP001065682"/>
    </source>
</evidence>
<dbReference type="GO" id="GO:0003977">
    <property type="term" value="F:UDP-N-acetylglucosamine diphosphorylase activity"/>
    <property type="evidence" value="ECO:0007669"/>
    <property type="project" value="UniProtKB-EC"/>
</dbReference>
<keyword evidence="11" id="KW-0012">Acyltransferase</keyword>
<evidence type="ECO:0000313" key="16">
    <source>
        <dbReference type="EMBL" id="MCT8337123.1"/>
    </source>
</evidence>
<evidence type="ECO:0000256" key="1">
    <source>
        <dbReference type="ARBA" id="ARBA00005166"/>
    </source>
</evidence>
<keyword evidence="17" id="KW-1185">Reference proteome</keyword>
<evidence type="ECO:0000256" key="9">
    <source>
        <dbReference type="ARBA" id="ARBA00022695"/>
    </source>
</evidence>
<dbReference type="InterPro" id="IPR005835">
    <property type="entry name" value="NTP_transferase_dom"/>
</dbReference>
<evidence type="ECO:0000259" key="15">
    <source>
        <dbReference type="Pfam" id="PF25087"/>
    </source>
</evidence>
<evidence type="ECO:0000256" key="6">
    <source>
        <dbReference type="ARBA" id="ARBA00012457"/>
    </source>
</evidence>
<dbReference type="EMBL" id="VHLL01000002">
    <property type="protein sequence ID" value="MCT8337123.1"/>
    <property type="molecule type" value="Genomic_DNA"/>
</dbReference>
<dbReference type="Pfam" id="PF00483">
    <property type="entry name" value="NTP_transferase"/>
    <property type="match status" value="1"/>
</dbReference>
<evidence type="ECO:0000256" key="3">
    <source>
        <dbReference type="ARBA" id="ARBA00007707"/>
    </source>
</evidence>
<dbReference type="InterPro" id="IPR011004">
    <property type="entry name" value="Trimer_LpxA-like_sf"/>
</dbReference>
<dbReference type="CDD" id="cd04181">
    <property type="entry name" value="NTP_transferase"/>
    <property type="match status" value="1"/>
</dbReference>
<accession>A0A9E5DDA3</accession>
<dbReference type="AlphaFoldDB" id="A0A9E5DDA3"/>
<protein>
    <recommendedName>
        <fullName evidence="7">Bifunctional protein GlmU</fullName>
        <ecNumber evidence="5">2.3.1.157</ecNumber>
        <ecNumber evidence="6">2.7.7.23</ecNumber>
    </recommendedName>
</protein>
<keyword evidence="9" id="KW-0548">Nucleotidyltransferase</keyword>
<evidence type="ECO:0000256" key="7">
    <source>
        <dbReference type="ARBA" id="ARBA00013414"/>
    </source>
</evidence>
<dbReference type="InterPro" id="IPR056729">
    <property type="entry name" value="GMPPB_C"/>
</dbReference>
<comment type="pathway">
    <text evidence="2">Nucleotide-sugar biosynthesis; UDP-N-acetyl-alpha-D-glucosamine biosynthesis; UDP-N-acetyl-alpha-D-glucosamine from N-acetyl-alpha-D-glucosamine 1-phosphate: step 1/1.</text>
</comment>
<evidence type="ECO:0000256" key="5">
    <source>
        <dbReference type="ARBA" id="ARBA00012225"/>
    </source>
</evidence>
<dbReference type="PANTHER" id="PTHR43584">
    <property type="entry name" value="NUCLEOTIDYL TRANSFERASE"/>
    <property type="match status" value="1"/>
</dbReference>
<comment type="similarity">
    <text evidence="4">In the N-terminal section; belongs to the N-acetylglucosamine-1-phosphate uridyltransferase family.</text>
</comment>
<dbReference type="RefSeq" id="WP_261597197.1">
    <property type="nucleotide sequence ID" value="NZ_VHLL01000002.1"/>
</dbReference>
<evidence type="ECO:0000256" key="12">
    <source>
        <dbReference type="ARBA" id="ARBA00048247"/>
    </source>
</evidence>
<dbReference type="EC" id="2.7.7.23" evidence="6"/>
<feature type="domain" description="Nucleotidyl transferase" evidence="14">
    <location>
        <begin position="4"/>
        <end position="227"/>
    </location>
</feature>
<comment type="catalytic activity">
    <reaction evidence="13">
        <text>N-acetyl-alpha-D-glucosamine 1-phosphate + UTP + H(+) = UDP-N-acetyl-alpha-D-glucosamine + diphosphate</text>
        <dbReference type="Rhea" id="RHEA:13509"/>
        <dbReference type="ChEBI" id="CHEBI:15378"/>
        <dbReference type="ChEBI" id="CHEBI:33019"/>
        <dbReference type="ChEBI" id="CHEBI:46398"/>
        <dbReference type="ChEBI" id="CHEBI:57705"/>
        <dbReference type="ChEBI" id="CHEBI:57776"/>
        <dbReference type="EC" id="2.7.7.23"/>
    </reaction>
</comment>
<evidence type="ECO:0000256" key="13">
    <source>
        <dbReference type="ARBA" id="ARBA00048493"/>
    </source>
</evidence>
<reference evidence="16" key="1">
    <citation type="submission" date="2019-06" db="EMBL/GenBank/DDBJ databases">
        <title>Methanoculleus strain from Tamsui River, Taipei, Taiwan.</title>
        <authorList>
            <person name="You Y.-T."/>
            <person name="Chen S.-C."/>
            <person name="Lai S.-J."/>
            <person name="Lee Y.-C."/>
            <person name="Lai M.-C."/>
        </authorList>
    </citation>
    <scope>NUCLEOTIDE SEQUENCE</scope>
    <source>
        <strain evidence="16">Afa-1</strain>
    </source>
</reference>
<dbReference type="Gene3D" id="3.90.550.10">
    <property type="entry name" value="Spore Coat Polysaccharide Biosynthesis Protein SpsA, Chain A"/>
    <property type="match status" value="1"/>
</dbReference>
<proteinExistence type="inferred from homology"/>
<evidence type="ECO:0000256" key="11">
    <source>
        <dbReference type="ARBA" id="ARBA00023315"/>
    </source>
</evidence>
<comment type="similarity">
    <text evidence="3">In the C-terminal section; belongs to the transferase hexapeptide repeat family.</text>
</comment>
<dbReference type="SUPFAM" id="SSF51161">
    <property type="entry name" value="Trimeric LpxA-like enzymes"/>
    <property type="match status" value="1"/>
</dbReference>
<dbReference type="PANTHER" id="PTHR43584:SF8">
    <property type="entry name" value="N-ACETYLMURAMATE ALPHA-1-PHOSPHATE URIDYLYLTRANSFERASE"/>
    <property type="match status" value="1"/>
</dbReference>
<dbReference type="NCBIfam" id="TIGR03992">
    <property type="entry name" value="Arch_glmU"/>
    <property type="match status" value="1"/>
</dbReference>
<evidence type="ECO:0000256" key="2">
    <source>
        <dbReference type="ARBA" id="ARBA00005208"/>
    </source>
</evidence>
<dbReference type="InterPro" id="IPR050065">
    <property type="entry name" value="GlmU-like"/>
</dbReference>
<dbReference type="InterPro" id="IPR023915">
    <property type="entry name" value="Bifunctiontional_GlmU_arc-type"/>
</dbReference>
<dbReference type="CDD" id="cd05636">
    <property type="entry name" value="LbH_G1P_TT_C_like"/>
    <property type="match status" value="1"/>
</dbReference>
<name>A0A9E5DDA3_9EURY</name>
<evidence type="ECO:0000256" key="8">
    <source>
        <dbReference type="ARBA" id="ARBA00022679"/>
    </source>
</evidence>
<dbReference type="EC" id="2.3.1.157" evidence="5"/>
<organism evidence="16 17">
    <name type="scientific">Methanoculleus formosensis</name>
    <dbReference type="NCBI Taxonomy" id="2590886"/>
    <lineage>
        <taxon>Archaea</taxon>
        <taxon>Methanobacteriati</taxon>
        <taxon>Methanobacteriota</taxon>
        <taxon>Stenosarchaea group</taxon>
        <taxon>Methanomicrobia</taxon>
        <taxon>Methanomicrobiales</taxon>
        <taxon>Methanomicrobiaceae</taxon>
        <taxon>Methanoculleus</taxon>
    </lineage>
</organism>
<dbReference type="Gene3D" id="2.160.10.10">
    <property type="entry name" value="Hexapeptide repeat proteins"/>
    <property type="match status" value="1"/>
</dbReference>
<sequence>MQCVVLAAGEGKRMRPLTARRPKVMLPIANRPMMEHLVVAARDAGITDFIFVVGYFEREIRNHFGDGSSLGVKITYVTQRHQLGTADALRVTAGMIDGRFLLLNGDMILKSEDIKKLCRMDAPCVGIHETDHPQDYGVVTVEGSRITGLEEKSEEPKSNLINAGAYLFDPGIFDLLSGIKVSGRGEFELTDALDTYIREGTLRAYPLAYWLDVGQPWDLLDANEGLLASIRERHGIVEDGCTAKDGCIIEDGCTVPGTVSIGKGTVIRAGTYIEGSCVIGENCVIGPHAYIRGSTAIGDNCHIGHATELKNSIIMPGTKIPHFNYVGDSIVGSNCNFGAGTKVANLRHDNRAVKVCGKSTGRRKFGAIIGDDVLFGINCSVNVGSLIGSGTRVAPHSFVEGCIEENSIIR</sequence>
<dbReference type="InterPro" id="IPR029044">
    <property type="entry name" value="Nucleotide-diphossugar_trans"/>
</dbReference>